<dbReference type="EMBL" id="KZ678149">
    <property type="protein sequence ID" value="PSN60426.1"/>
    <property type="molecule type" value="Genomic_DNA"/>
</dbReference>
<reference evidence="2 3" key="1">
    <citation type="journal article" date="2018" name="Front. Microbiol.">
        <title>Genome-Wide Analysis of Corynespora cassiicola Leaf Fall Disease Putative Effectors.</title>
        <authorList>
            <person name="Lopez D."/>
            <person name="Ribeiro S."/>
            <person name="Label P."/>
            <person name="Fumanal B."/>
            <person name="Venisse J.S."/>
            <person name="Kohler A."/>
            <person name="de Oliveira R.R."/>
            <person name="Labutti K."/>
            <person name="Lipzen A."/>
            <person name="Lail K."/>
            <person name="Bauer D."/>
            <person name="Ohm R.A."/>
            <person name="Barry K.W."/>
            <person name="Spatafora J."/>
            <person name="Grigoriev I.V."/>
            <person name="Martin F.M."/>
            <person name="Pujade-Renaud V."/>
        </authorList>
    </citation>
    <scope>NUCLEOTIDE SEQUENCE [LARGE SCALE GENOMIC DNA]</scope>
    <source>
        <strain evidence="2 3">Philippines</strain>
    </source>
</reference>
<feature type="region of interest" description="Disordered" evidence="1">
    <location>
        <begin position="115"/>
        <end position="138"/>
    </location>
</feature>
<feature type="compositionally biased region" description="Polar residues" evidence="1">
    <location>
        <begin position="18"/>
        <end position="29"/>
    </location>
</feature>
<evidence type="ECO:0000256" key="1">
    <source>
        <dbReference type="SAM" id="MobiDB-lite"/>
    </source>
</evidence>
<name>A0A2T2N599_CORCC</name>
<gene>
    <name evidence="2" type="ORF">BS50DRAFT_593865</name>
</gene>
<dbReference type="Proteomes" id="UP000240883">
    <property type="component" value="Unassembled WGS sequence"/>
</dbReference>
<protein>
    <submittedName>
        <fullName evidence="2">Uncharacterized protein</fullName>
    </submittedName>
</protein>
<evidence type="ECO:0000313" key="2">
    <source>
        <dbReference type="EMBL" id="PSN60426.1"/>
    </source>
</evidence>
<proteinExistence type="predicted"/>
<feature type="compositionally biased region" description="Basic and acidic residues" evidence="1">
    <location>
        <begin position="30"/>
        <end position="50"/>
    </location>
</feature>
<keyword evidence="3" id="KW-1185">Reference proteome</keyword>
<sequence length="138" mass="15394">MGFRSKLTAITLAQSFTKRLTPSASSSTTEKNERWAKPDKTDKRCLKEAAQKGGRSGLQRSNAVRRQEAKPSPTPKDSSNKEFVIYVNETGLSSPASTNASSKEFVIYVDETGWSQKEERSIDEQPSDGDYFDHYHAV</sequence>
<feature type="region of interest" description="Disordered" evidence="1">
    <location>
        <begin position="18"/>
        <end position="82"/>
    </location>
</feature>
<evidence type="ECO:0000313" key="3">
    <source>
        <dbReference type="Proteomes" id="UP000240883"/>
    </source>
</evidence>
<dbReference type="AlphaFoldDB" id="A0A2T2N599"/>
<organism evidence="2 3">
    <name type="scientific">Corynespora cassiicola Philippines</name>
    <dbReference type="NCBI Taxonomy" id="1448308"/>
    <lineage>
        <taxon>Eukaryota</taxon>
        <taxon>Fungi</taxon>
        <taxon>Dikarya</taxon>
        <taxon>Ascomycota</taxon>
        <taxon>Pezizomycotina</taxon>
        <taxon>Dothideomycetes</taxon>
        <taxon>Pleosporomycetidae</taxon>
        <taxon>Pleosporales</taxon>
        <taxon>Corynesporascaceae</taxon>
        <taxon>Corynespora</taxon>
    </lineage>
</organism>
<accession>A0A2T2N599</accession>